<dbReference type="InterPro" id="IPR020627">
    <property type="entry name" value="KhpA"/>
</dbReference>
<dbReference type="Proteomes" id="UP000217065">
    <property type="component" value="Unassembled WGS sequence"/>
</dbReference>
<evidence type="ECO:0000313" key="5">
    <source>
        <dbReference type="Proteomes" id="UP000217065"/>
    </source>
</evidence>
<reference evidence="4 5" key="1">
    <citation type="submission" date="2017-07" db="EMBL/GenBank/DDBJ databases">
        <title>Tetzosporium hominis gen.nov. sp.nov.</title>
        <authorList>
            <person name="Tetz G."/>
            <person name="Tetz V."/>
        </authorList>
    </citation>
    <scope>NUCLEOTIDE SEQUENCE [LARGE SCALE GENOMIC DNA]</scope>
    <source>
        <strain evidence="4 5">VT-49</strain>
    </source>
</reference>
<name>A0A264W6R7_9BACL</name>
<gene>
    <name evidence="3" type="primary">khpA</name>
    <name evidence="4" type="ORF">CF394_02245</name>
</gene>
<evidence type="ECO:0000256" key="2">
    <source>
        <dbReference type="ARBA" id="ARBA00022884"/>
    </source>
</evidence>
<comment type="caution">
    <text evidence="4">The sequence shown here is derived from an EMBL/GenBank/DDBJ whole genome shotgun (WGS) entry which is preliminary data.</text>
</comment>
<comment type="subcellular location">
    <subcellularLocation>
        <location evidence="3">Cytoplasm</location>
    </subcellularLocation>
</comment>
<dbReference type="PANTHER" id="PTHR34654:SF1">
    <property type="entry name" value="RNA-BINDING PROTEIN KHPA"/>
    <property type="match status" value="1"/>
</dbReference>
<dbReference type="HAMAP" id="MF_00088">
    <property type="entry name" value="KhpA"/>
    <property type="match status" value="1"/>
</dbReference>
<dbReference type="GO" id="GO:0003723">
    <property type="term" value="F:RNA binding"/>
    <property type="evidence" value="ECO:0007669"/>
    <property type="project" value="UniProtKB-UniRule"/>
</dbReference>
<keyword evidence="1 3" id="KW-0963">Cytoplasm</keyword>
<keyword evidence="2 3" id="KW-0694">RNA-binding</keyword>
<dbReference type="GO" id="GO:0071555">
    <property type="term" value="P:cell wall organization"/>
    <property type="evidence" value="ECO:0007669"/>
    <property type="project" value="UniProtKB-KW"/>
</dbReference>
<dbReference type="EMBL" id="NOKQ01000134">
    <property type="protein sequence ID" value="OZS79259.1"/>
    <property type="molecule type" value="Genomic_DNA"/>
</dbReference>
<evidence type="ECO:0000256" key="3">
    <source>
        <dbReference type="HAMAP-Rule" id="MF_00088"/>
    </source>
</evidence>
<organism evidence="4 5">
    <name type="scientific">Tetzosporium hominis</name>
    <dbReference type="NCBI Taxonomy" id="2020506"/>
    <lineage>
        <taxon>Bacteria</taxon>
        <taxon>Bacillati</taxon>
        <taxon>Bacillota</taxon>
        <taxon>Bacilli</taxon>
        <taxon>Bacillales</taxon>
        <taxon>Caryophanaceae</taxon>
        <taxon>Tetzosporium</taxon>
    </lineage>
</organism>
<dbReference type="GO" id="GO:0009252">
    <property type="term" value="P:peptidoglycan biosynthetic process"/>
    <property type="evidence" value="ECO:0007669"/>
    <property type="project" value="UniProtKB-UniRule"/>
</dbReference>
<keyword evidence="3" id="KW-0133">Cell shape</keyword>
<comment type="subunit">
    <text evidence="3">Forms a complex with KhpB.</text>
</comment>
<dbReference type="SUPFAM" id="SSF54814">
    <property type="entry name" value="Prokaryotic type KH domain (KH-domain type II)"/>
    <property type="match status" value="1"/>
</dbReference>
<dbReference type="InterPro" id="IPR009019">
    <property type="entry name" value="KH_sf_prok-type"/>
</dbReference>
<dbReference type="Gene3D" id="3.30.300.20">
    <property type="match status" value="1"/>
</dbReference>
<dbReference type="CDD" id="cd22533">
    <property type="entry name" value="KH-II_YlqC-like"/>
    <property type="match status" value="1"/>
</dbReference>
<dbReference type="OrthoDB" id="9812389at2"/>
<accession>A0A264W6R7</accession>
<sequence length="77" mass="8610">MKQLIETIVTPLVDFPESIEVHEQTSGNRVVYKLSVHPEDMGKVIGKQGRVAKAIRTIVYSAASSHQSKRVFVDIMD</sequence>
<keyword evidence="3" id="KW-0961">Cell wall biogenesis/degradation</keyword>
<dbReference type="GO" id="GO:0005737">
    <property type="term" value="C:cytoplasm"/>
    <property type="evidence" value="ECO:0007669"/>
    <property type="project" value="UniProtKB-SubCell"/>
</dbReference>
<evidence type="ECO:0000313" key="4">
    <source>
        <dbReference type="EMBL" id="OZS79259.1"/>
    </source>
</evidence>
<dbReference type="PANTHER" id="PTHR34654">
    <property type="entry name" value="UPF0109 PROTEIN SCO5592"/>
    <property type="match status" value="1"/>
</dbReference>
<dbReference type="RefSeq" id="WP_094941639.1">
    <property type="nucleotide sequence ID" value="NZ_NOKQ01000134.1"/>
</dbReference>
<dbReference type="InterPro" id="IPR015946">
    <property type="entry name" value="KH_dom-like_a/b"/>
</dbReference>
<proteinExistence type="inferred from homology"/>
<dbReference type="Pfam" id="PF13083">
    <property type="entry name" value="KH_KhpA-B"/>
    <property type="match status" value="1"/>
</dbReference>
<protein>
    <recommendedName>
        <fullName evidence="3">RNA-binding protein KhpA</fullName>
    </recommendedName>
    <alternativeName>
        <fullName evidence="3">KH-domain protein A</fullName>
    </alternativeName>
</protein>
<comment type="similarity">
    <text evidence="3">Belongs to the KhpA RNA-binding protein family.</text>
</comment>
<keyword evidence="5" id="KW-1185">Reference proteome</keyword>
<dbReference type="AlphaFoldDB" id="A0A264W6R7"/>
<dbReference type="GO" id="GO:0008360">
    <property type="term" value="P:regulation of cell shape"/>
    <property type="evidence" value="ECO:0007669"/>
    <property type="project" value="UniProtKB-KW"/>
</dbReference>
<keyword evidence="3" id="KW-0143">Chaperone</keyword>
<comment type="function">
    <text evidence="3">A probable RNA chaperone. Forms a complex with KhpB which binds to cellular RNA and controls its expression. Plays a role in peptidoglycan (PG) homeostasis and cell length regulation.</text>
</comment>
<evidence type="ECO:0000256" key="1">
    <source>
        <dbReference type="ARBA" id="ARBA00022490"/>
    </source>
</evidence>